<evidence type="ECO:0000256" key="2">
    <source>
        <dbReference type="ARBA" id="ARBA00004308"/>
    </source>
</evidence>
<feature type="transmembrane region" description="Helical" evidence="9">
    <location>
        <begin position="289"/>
        <end position="311"/>
    </location>
</feature>
<evidence type="ECO:0000256" key="7">
    <source>
        <dbReference type="ARBA" id="ARBA00025100"/>
    </source>
</evidence>
<name>A0AAD3CM95_9STRA</name>
<dbReference type="Pfam" id="PF03547">
    <property type="entry name" value="Mem_trans"/>
    <property type="match status" value="1"/>
</dbReference>
<evidence type="ECO:0000256" key="6">
    <source>
        <dbReference type="ARBA" id="ARBA00023136"/>
    </source>
</evidence>
<dbReference type="PANTHER" id="PTHR31651">
    <property type="match status" value="1"/>
</dbReference>
<dbReference type="GO" id="GO:0016020">
    <property type="term" value="C:membrane"/>
    <property type="evidence" value="ECO:0007669"/>
    <property type="project" value="UniProtKB-SubCell"/>
</dbReference>
<dbReference type="InterPro" id="IPR045033">
    <property type="entry name" value="PILS1/3/4/5/7"/>
</dbReference>
<reference evidence="10 11" key="1">
    <citation type="journal article" date="2021" name="Sci. Rep.">
        <title>The genome of the diatom Chaetoceros tenuissimus carries an ancient integrated fragment of an extant virus.</title>
        <authorList>
            <person name="Hongo Y."/>
            <person name="Kimura K."/>
            <person name="Takaki Y."/>
            <person name="Yoshida Y."/>
            <person name="Baba S."/>
            <person name="Kobayashi G."/>
            <person name="Nagasaki K."/>
            <person name="Hano T."/>
            <person name="Tomaru Y."/>
        </authorList>
    </citation>
    <scope>NUCLEOTIDE SEQUENCE [LARGE SCALE GENOMIC DNA]</scope>
    <source>
        <strain evidence="10 11">NIES-3715</strain>
    </source>
</reference>
<dbReference type="AlphaFoldDB" id="A0AAD3CM95"/>
<evidence type="ECO:0000256" key="3">
    <source>
        <dbReference type="ARBA" id="ARBA00022448"/>
    </source>
</evidence>
<dbReference type="GO" id="GO:0012505">
    <property type="term" value="C:endomembrane system"/>
    <property type="evidence" value="ECO:0007669"/>
    <property type="project" value="UniProtKB-SubCell"/>
</dbReference>
<proteinExistence type="inferred from homology"/>
<feature type="transmembrane region" description="Helical" evidence="9">
    <location>
        <begin position="49"/>
        <end position="67"/>
    </location>
</feature>
<evidence type="ECO:0000256" key="9">
    <source>
        <dbReference type="SAM" id="Phobius"/>
    </source>
</evidence>
<keyword evidence="11" id="KW-1185">Reference proteome</keyword>
<evidence type="ECO:0000256" key="1">
    <source>
        <dbReference type="ARBA" id="ARBA00004141"/>
    </source>
</evidence>
<feature type="transmembrane region" description="Helical" evidence="9">
    <location>
        <begin position="116"/>
        <end position="138"/>
    </location>
</feature>
<feature type="transmembrane region" description="Helical" evidence="9">
    <location>
        <begin position="366"/>
        <end position="386"/>
    </location>
</feature>
<dbReference type="InterPro" id="IPR004776">
    <property type="entry name" value="Mem_transp_PIN-like"/>
</dbReference>
<evidence type="ECO:0000256" key="5">
    <source>
        <dbReference type="ARBA" id="ARBA00022989"/>
    </source>
</evidence>
<keyword evidence="4 9" id="KW-0812">Transmembrane</keyword>
<dbReference type="Proteomes" id="UP001054902">
    <property type="component" value="Unassembled WGS sequence"/>
</dbReference>
<organism evidence="10 11">
    <name type="scientific">Chaetoceros tenuissimus</name>
    <dbReference type="NCBI Taxonomy" id="426638"/>
    <lineage>
        <taxon>Eukaryota</taxon>
        <taxon>Sar</taxon>
        <taxon>Stramenopiles</taxon>
        <taxon>Ochrophyta</taxon>
        <taxon>Bacillariophyta</taxon>
        <taxon>Coscinodiscophyceae</taxon>
        <taxon>Chaetocerotophycidae</taxon>
        <taxon>Chaetocerotales</taxon>
        <taxon>Chaetocerotaceae</taxon>
        <taxon>Chaetoceros</taxon>
    </lineage>
</organism>
<comment type="subcellular location">
    <subcellularLocation>
        <location evidence="2">Endomembrane system</location>
    </subcellularLocation>
    <subcellularLocation>
        <location evidence="1">Membrane</location>
        <topology evidence="1">Multi-pass membrane protein</topology>
    </subcellularLocation>
</comment>
<protein>
    <submittedName>
        <fullName evidence="10">Uncharacterized protein</fullName>
    </submittedName>
</protein>
<evidence type="ECO:0000313" key="11">
    <source>
        <dbReference type="Proteomes" id="UP001054902"/>
    </source>
</evidence>
<accession>A0AAD3CM95</accession>
<dbReference type="GO" id="GO:0055085">
    <property type="term" value="P:transmembrane transport"/>
    <property type="evidence" value="ECO:0007669"/>
    <property type="project" value="InterPro"/>
</dbReference>
<feature type="transmembrane region" description="Helical" evidence="9">
    <location>
        <begin position="79"/>
        <end position="96"/>
    </location>
</feature>
<keyword evidence="6 9" id="KW-0472">Membrane</keyword>
<comment type="function">
    <text evidence="7">Involved in cellular auxin homeostasis by regulating auxin metabolism. Regulates intracellular auxin accumulation at the endoplasmic reticulum and thus auxin availability for nuclear auxin signaling.</text>
</comment>
<evidence type="ECO:0000313" key="10">
    <source>
        <dbReference type="EMBL" id="GFH48253.1"/>
    </source>
</evidence>
<evidence type="ECO:0000256" key="8">
    <source>
        <dbReference type="ARBA" id="ARBA00025752"/>
    </source>
</evidence>
<evidence type="ECO:0000256" key="4">
    <source>
        <dbReference type="ARBA" id="ARBA00022692"/>
    </source>
</evidence>
<comment type="caution">
    <text evidence="10">The sequence shown here is derived from an EMBL/GenBank/DDBJ whole genome shotgun (WGS) entry which is preliminary data.</text>
</comment>
<keyword evidence="5 9" id="KW-1133">Transmembrane helix</keyword>
<comment type="similarity">
    <text evidence="8">Belongs to the auxin efflux carrier (TC 2.A.69.2) family.</text>
</comment>
<dbReference type="EMBL" id="BLLK01000027">
    <property type="protein sequence ID" value="GFH48253.1"/>
    <property type="molecule type" value="Genomic_DNA"/>
</dbReference>
<gene>
    <name evidence="10" type="ORF">CTEN210_04729</name>
</gene>
<keyword evidence="3" id="KW-0813">Transport</keyword>
<sequence>MFIQSILPSISNDSFQAAATAMSELTTAGCIGSGCVKLGFLDSTIVSSLAKSCFSIFLPMFLCTSIMNTIDRFGLDKKSLMMPAIAVIHSFLLFQIGKSVLFPIFDIDPESVEGRATNVCCAFGNSSVLPLIFVDAIFRNSSKDMYQKAVSQISLYVLGWSPFFWKFGQAILLGRQKAEFQTEKSEITFSTVFSALKSLLPLPVLGITLGIIIASIPQLKNLFMVSNTNQNPPFKVILNSFQNFGKAYNPVALIVLTASLALSGSTNKSQSNTVDIDTQSLNEKDIPLLNRWLCVSITRFIISPMIMILILQTCHRKGMFGAIDDPKDAMIWFVNMLEAVMPPAQNSVLMLQVGEKPHEASRLARFLFTMYCSAMIPLVFFLTILLEKCSLI</sequence>
<feature type="transmembrane region" description="Helical" evidence="9">
    <location>
        <begin position="199"/>
        <end position="219"/>
    </location>
</feature>
<dbReference type="PANTHER" id="PTHR31651:SF36">
    <property type="entry name" value="AUXIN EFFLUX CARRIER FAMILY PROTEIN"/>
    <property type="match status" value="1"/>
</dbReference>